<accession>A2HUP2</accession>
<dbReference type="InterPro" id="IPR018004">
    <property type="entry name" value="KilA/APSES_HTH"/>
</dbReference>
<feature type="domain" description="KilA-N" evidence="1">
    <location>
        <begin position="16"/>
        <end position="113"/>
    </location>
</feature>
<dbReference type="EMBL" id="DS144964">
    <property type="protein sequence ID" value="EAX66875.1"/>
    <property type="molecule type" value="Genomic_DNA"/>
</dbReference>
<gene>
    <name evidence="2" type="ORF">TVAG_546520</name>
</gene>
<dbReference type="GO" id="GO:0003677">
    <property type="term" value="F:DNA binding"/>
    <property type="evidence" value="ECO:0007669"/>
    <property type="project" value="InterPro"/>
</dbReference>
<dbReference type="InterPro" id="IPR017880">
    <property type="entry name" value="KilA_N"/>
</dbReference>
<dbReference type="AlphaFoldDB" id="A2HUP2"/>
<dbReference type="OrthoDB" id="6718656at2759"/>
<reference evidence="2" key="1">
    <citation type="submission" date="2006-10" db="EMBL/GenBank/DDBJ databases">
        <authorList>
            <person name="Amadeo P."/>
            <person name="Zhao Q."/>
            <person name="Wortman J."/>
            <person name="Fraser-Liggett C."/>
            <person name="Carlton J."/>
        </authorList>
    </citation>
    <scope>NUCLEOTIDE SEQUENCE</scope>
    <source>
        <strain evidence="2">G3</strain>
    </source>
</reference>
<organism evidence="2 3">
    <name type="scientific">Trichomonas vaginalis (strain ATCC PRA-98 / G3)</name>
    <dbReference type="NCBI Taxonomy" id="412133"/>
    <lineage>
        <taxon>Eukaryota</taxon>
        <taxon>Metamonada</taxon>
        <taxon>Parabasalia</taxon>
        <taxon>Trichomonadida</taxon>
        <taxon>Trichomonadidae</taxon>
        <taxon>Trichomonas</taxon>
    </lineage>
</organism>
<evidence type="ECO:0000313" key="3">
    <source>
        <dbReference type="Proteomes" id="UP000001542"/>
    </source>
</evidence>
<evidence type="ECO:0000259" key="1">
    <source>
        <dbReference type="PROSITE" id="PS51301"/>
    </source>
</evidence>
<dbReference type="SUPFAM" id="SSF54616">
    <property type="entry name" value="DNA-binding domain of Mlu1-box binding protein MBP1"/>
    <property type="match status" value="1"/>
</dbReference>
<dbReference type="InterPro" id="IPR036887">
    <property type="entry name" value="HTH_APSES_sf"/>
</dbReference>
<dbReference type="Pfam" id="PF04383">
    <property type="entry name" value="KilA-N"/>
    <property type="match status" value="1"/>
</dbReference>
<dbReference type="SMART" id="SM01252">
    <property type="entry name" value="KilA-N"/>
    <property type="match status" value="1"/>
</dbReference>
<protein>
    <recommendedName>
        <fullName evidence="1">KilA-N domain-containing protein</fullName>
    </recommendedName>
</protein>
<reference evidence="2" key="2">
    <citation type="journal article" date="2007" name="Science">
        <title>Draft genome sequence of the sexually transmitted pathogen Trichomonas vaginalis.</title>
        <authorList>
            <person name="Carlton J.M."/>
            <person name="Hirt R.P."/>
            <person name="Silva J.C."/>
            <person name="Delcher A.L."/>
            <person name="Schatz M."/>
            <person name="Zhao Q."/>
            <person name="Wortman J.R."/>
            <person name="Bidwell S.L."/>
            <person name="Alsmark U.C.M."/>
            <person name="Besteiro S."/>
            <person name="Sicheritz-Ponten T."/>
            <person name="Noel C.J."/>
            <person name="Dacks J.B."/>
            <person name="Foster P.G."/>
            <person name="Simillion C."/>
            <person name="Van de Peer Y."/>
            <person name="Miranda-Saavedra D."/>
            <person name="Barton G.J."/>
            <person name="Westrop G.D."/>
            <person name="Mueller S."/>
            <person name="Dessi D."/>
            <person name="Fiori P.L."/>
            <person name="Ren Q."/>
            <person name="Paulsen I."/>
            <person name="Zhang H."/>
            <person name="Bastida-Corcuera F.D."/>
            <person name="Simoes-Barbosa A."/>
            <person name="Brown M.T."/>
            <person name="Hayes R.D."/>
            <person name="Mukherjee M."/>
            <person name="Okumura C.Y."/>
            <person name="Schneider R."/>
            <person name="Smith A.J."/>
            <person name="Vanacova S."/>
            <person name="Villalvazo M."/>
            <person name="Haas B.J."/>
            <person name="Pertea M."/>
            <person name="Feldblyum T.V."/>
            <person name="Utterback T.R."/>
            <person name="Shu C.L."/>
            <person name="Osoegawa K."/>
            <person name="de Jong P.J."/>
            <person name="Hrdy I."/>
            <person name="Horvathova L."/>
            <person name="Zubacova Z."/>
            <person name="Dolezal P."/>
            <person name="Malik S.B."/>
            <person name="Logsdon J.M. Jr."/>
            <person name="Henze K."/>
            <person name="Gupta A."/>
            <person name="Wang C.C."/>
            <person name="Dunne R.L."/>
            <person name="Upcroft J.A."/>
            <person name="Upcroft P."/>
            <person name="White O."/>
            <person name="Salzberg S.L."/>
            <person name="Tang P."/>
            <person name="Chiu C.-H."/>
            <person name="Lee Y.-S."/>
            <person name="Embley T.M."/>
            <person name="Coombs G.H."/>
            <person name="Mottram J.C."/>
            <person name="Tachezy J."/>
            <person name="Fraser-Liggett C.M."/>
            <person name="Johnson P.J."/>
        </authorList>
    </citation>
    <scope>NUCLEOTIDE SEQUENCE [LARGE SCALE GENOMIC DNA]</scope>
    <source>
        <strain evidence="2">G3</strain>
    </source>
</reference>
<evidence type="ECO:0000313" key="2">
    <source>
        <dbReference type="EMBL" id="EAX66875.1"/>
    </source>
</evidence>
<dbReference type="PROSITE" id="PS51301">
    <property type="entry name" value="KILA_N"/>
    <property type="match status" value="1"/>
</dbReference>
<keyword evidence="3" id="KW-1185">Reference proteome</keyword>
<name>A2HUP2_TRIV3</name>
<dbReference type="PANTHER" id="PTHR48135:SF1">
    <property type="entry name" value="KILA-N DOMAIN-CONTAINING PROTEIN"/>
    <property type="match status" value="1"/>
</dbReference>
<sequence>MSVEAKTFTNKSNGETFTKGTYNSIEVLRRDKDGYINATKMAREAGKLNHLNRFLNSAKMQEILEFWLKEYGGAKSGSTSKQAFYELAKGVINEFKGIYIHPDLVHFVAEWCS</sequence>
<proteinExistence type="predicted"/>
<dbReference type="VEuPathDB" id="TrichDB:TVAGG3_0546230"/>
<dbReference type="PANTHER" id="PTHR48135">
    <property type="match status" value="1"/>
</dbReference>
<dbReference type="Proteomes" id="UP000001542">
    <property type="component" value="Unassembled WGS sequence"/>
</dbReference>
<dbReference type="VEuPathDB" id="TrichDB:TVAG_546520"/>
<dbReference type="InParanoid" id="A2HUP2"/>
<feature type="non-terminal residue" evidence="2">
    <location>
        <position position="113"/>
    </location>
</feature>
<dbReference type="SMR" id="A2HUP2"/>